<dbReference type="AlphaFoldDB" id="A0A8J4X1B6"/>
<reference evidence="1" key="1">
    <citation type="submission" date="2019-05" db="EMBL/GenBank/DDBJ databases">
        <title>Annotation for the trematode Paragonimus heterotremus.</title>
        <authorList>
            <person name="Choi Y.-J."/>
        </authorList>
    </citation>
    <scope>NUCLEOTIDE SEQUENCE</scope>
    <source>
        <strain evidence="1">LC</strain>
    </source>
</reference>
<dbReference type="OrthoDB" id="72819at2759"/>
<dbReference type="Proteomes" id="UP000748531">
    <property type="component" value="Unassembled WGS sequence"/>
</dbReference>
<comment type="caution">
    <text evidence="1">The sequence shown here is derived from an EMBL/GenBank/DDBJ whole genome shotgun (WGS) entry which is preliminary data.</text>
</comment>
<sequence>MSTEADVVEKADKLFRIVDKRLYTILRNDRFLCDLVPSDHQMSVVQLPSVKSVQNAIALHFGRAIRLTLLRGDGVELPLVLSLTARVVDLYAAVKEAVKDYLTQLSALYGYQSQSVASPIPACVKPQQAQSEPTMEDSRNNLLFTSPKFISWKKIWKTKCLAVINADAPKPPLSAPSILCRLDNPKDRLQDLHHIRNGSMVTFVNRLKRK</sequence>
<evidence type="ECO:0000313" key="1">
    <source>
        <dbReference type="EMBL" id="KAF5403147.1"/>
    </source>
</evidence>
<accession>A0A8J4X1B6</accession>
<gene>
    <name evidence="1" type="ORF">PHET_03163</name>
</gene>
<organism evidence="1 2">
    <name type="scientific">Paragonimus heterotremus</name>
    <dbReference type="NCBI Taxonomy" id="100268"/>
    <lineage>
        <taxon>Eukaryota</taxon>
        <taxon>Metazoa</taxon>
        <taxon>Spiralia</taxon>
        <taxon>Lophotrochozoa</taxon>
        <taxon>Platyhelminthes</taxon>
        <taxon>Trematoda</taxon>
        <taxon>Digenea</taxon>
        <taxon>Plagiorchiida</taxon>
        <taxon>Troglotremata</taxon>
        <taxon>Troglotrematidae</taxon>
        <taxon>Paragonimus</taxon>
    </lineage>
</organism>
<proteinExistence type="predicted"/>
<name>A0A8J4X1B6_9TREM</name>
<dbReference type="EMBL" id="LUCH01001397">
    <property type="protein sequence ID" value="KAF5403147.1"/>
    <property type="molecule type" value="Genomic_DNA"/>
</dbReference>
<keyword evidence="2" id="KW-1185">Reference proteome</keyword>
<evidence type="ECO:0000313" key="2">
    <source>
        <dbReference type="Proteomes" id="UP000748531"/>
    </source>
</evidence>
<dbReference type="Gene3D" id="3.10.20.90">
    <property type="entry name" value="Phosphatidylinositol 3-kinase Catalytic Subunit, Chain A, domain 1"/>
    <property type="match status" value="1"/>
</dbReference>
<protein>
    <submittedName>
        <fullName evidence="1">Uncharacterized protein</fullName>
    </submittedName>
</protein>